<evidence type="ECO:0000256" key="2">
    <source>
        <dbReference type="ARBA" id="ARBA00022741"/>
    </source>
</evidence>
<evidence type="ECO:0000256" key="3">
    <source>
        <dbReference type="ARBA" id="ARBA00022801"/>
    </source>
</evidence>
<keyword evidence="2 6" id="KW-0547">Nucleotide-binding</keyword>
<dbReference type="PANTHER" id="PTHR21231:SF3">
    <property type="entry name" value="GPN-LOOP GTPASE 2"/>
    <property type="match status" value="1"/>
</dbReference>
<dbReference type="Pfam" id="PF00076">
    <property type="entry name" value="RRM_1"/>
    <property type="match status" value="1"/>
</dbReference>
<dbReference type="GO" id="GO:0003723">
    <property type="term" value="F:RNA binding"/>
    <property type="evidence" value="ECO:0007669"/>
    <property type="project" value="UniProtKB-UniRule"/>
</dbReference>
<comment type="function">
    <text evidence="6">Small GTPase required for proper localization of RNA polymerase II and III (RNAPII and RNAPIII). May act at an RNAP assembly step prior to nuclear import.</text>
</comment>
<accession>A0A0V0QHV6</accession>
<name>A0A0V0QHV6_PSEPJ</name>
<keyword evidence="9" id="KW-1185">Reference proteome</keyword>
<dbReference type="SUPFAM" id="SSF54928">
    <property type="entry name" value="RNA-binding domain, RBD"/>
    <property type="match status" value="1"/>
</dbReference>
<dbReference type="EMBL" id="LDAU01000162">
    <property type="protein sequence ID" value="KRX01839.1"/>
    <property type="molecule type" value="Genomic_DNA"/>
</dbReference>
<protein>
    <recommendedName>
        <fullName evidence="6">GPN-loop GTPase 2</fullName>
    </recommendedName>
</protein>
<dbReference type="GO" id="GO:0005737">
    <property type="term" value="C:cytoplasm"/>
    <property type="evidence" value="ECO:0007669"/>
    <property type="project" value="TreeGrafter"/>
</dbReference>
<dbReference type="SMART" id="SM00360">
    <property type="entry name" value="RRM"/>
    <property type="match status" value="1"/>
</dbReference>
<dbReference type="InterPro" id="IPR035979">
    <property type="entry name" value="RBD_domain_sf"/>
</dbReference>
<proteinExistence type="inferred from homology"/>
<evidence type="ECO:0000256" key="1">
    <source>
        <dbReference type="ARBA" id="ARBA00005290"/>
    </source>
</evidence>
<keyword evidence="5" id="KW-0694">RNA-binding</keyword>
<evidence type="ECO:0000313" key="8">
    <source>
        <dbReference type="EMBL" id="KRX01839.1"/>
    </source>
</evidence>
<dbReference type="PROSITE" id="PS50102">
    <property type="entry name" value="RRM"/>
    <property type="match status" value="1"/>
</dbReference>
<sequence>MDINQLVQQEQQYIQKWREMNEQKSKLPIYYGVMTIGPSGSGKSTFCNGLQQFFEQVGRKHLVINLDPANENIFYNCNIDIRDLIQLEDVMEEFQLGMRNILEKLKYSQQFQCELVLCELFDSHYCYDKNLFISICLQALTSMMNLELPHINKKAEKFDAIRSDIAKTSFNGEFINSEDVLQRIIIKPYKVKSRQSFDRKTLTKANTVYIYNLGYTLTDRQLYEMASDFGNIIKIDLPMQDQEKNKGYSFVTFEKPEAALQFQEYYNDRV</sequence>
<dbReference type="SUPFAM" id="SSF52540">
    <property type="entry name" value="P-loop containing nucleoside triphosphate hydrolases"/>
    <property type="match status" value="1"/>
</dbReference>
<evidence type="ECO:0000256" key="6">
    <source>
        <dbReference type="RuleBase" id="RU365059"/>
    </source>
</evidence>
<dbReference type="InterPro" id="IPR000504">
    <property type="entry name" value="RRM_dom"/>
</dbReference>
<dbReference type="InParanoid" id="A0A0V0QHV6"/>
<gene>
    <name evidence="8" type="ORF">PPERSA_00461</name>
</gene>
<dbReference type="Pfam" id="PF03029">
    <property type="entry name" value="ATP_bind_1"/>
    <property type="match status" value="1"/>
</dbReference>
<dbReference type="InterPro" id="IPR012677">
    <property type="entry name" value="Nucleotide-bd_a/b_plait_sf"/>
</dbReference>
<dbReference type="GO" id="GO:0003924">
    <property type="term" value="F:GTPase activity"/>
    <property type="evidence" value="ECO:0007669"/>
    <property type="project" value="TreeGrafter"/>
</dbReference>
<evidence type="ECO:0000256" key="4">
    <source>
        <dbReference type="ARBA" id="ARBA00023134"/>
    </source>
</evidence>
<comment type="subunit">
    <text evidence="6">Binds to RNA polymerase II (RNAPII).</text>
</comment>
<evidence type="ECO:0000256" key="5">
    <source>
        <dbReference type="PROSITE-ProRule" id="PRU00176"/>
    </source>
</evidence>
<dbReference type="InterPro" id="IPR027417">
    <property type="entry name" value="P-loop_NTPase"/>
</dbReference>
<dbReference type="CDD" id="cd00590">
    <property type="entry name" value="RRM_SF"/>
    <property type="match status" value="1"/>
</dbReference>
<comment type="caution">
    <text evidence="8">The sequence shown here is derived from an EMBL/GenBank/DDBJ whole genome shotgun (WGS) entry which is preliminary data.</text>
</comment>
<dbReference type="OrthoDB" id="5839at2759"/>
<dbReference type="Proteomes" id="UP000054937">
    <property type="component" value="Unassembled WGS sequence"/>
</dbReference>
<dbReference type="Gene3D" id="3.40.50.300">
    <property type="entry name" value="P-loop containing nucleotide triphosphate hydrolases"/>
    <property type="match status" value="1"/>
</dbReference>
<reference evidence="8 9" key="1">
    <citation type="journal article" date="2015" name="Sci. Rep.">
        <title>Genome of the facultative scuticociliatosis pathogen Pseudocohnilembus persalinus provides insight into its virulence through horizontal gene transfer.</title>
        <authorList>
            <person name="Xiong J."/>
            <person name="Wang G."/>
            <person name="Cheng J."/>
            <person name="Tian M."/>
            <person name="Pan X."/>
            <person name="Warren A."/>
            <person name="Jiang C."/>
            <person name="Yuan D."/>
            <person name="Miao W."/>
        </authorList>
    </citation>
    <scope>NUCLEOTIDE SEQUENCE [LARGE SCALE GENOMIC DNA]</scope>
    <source>
        <strain evidence="8">36N120E</strain>
    </source>
</reference>
<dbReference type="InterPro" id="IPR004130">
    <property type="entry name" value="Gpn"/>
</dbReference>
<dbReference type="AlphaFoldDB" id="A0A0V0QHV6"/>
<organism evidence="8 9">
    <name type="scientific">Pseudocohnilembus persalinus</name>
    <name type="common">Ciliate</name>
    <dbReference type="NCBI Taxonomy" id="266149"/>
    <lineage>
        <taxon>Eukaryota</taxon>
        <taxon>Sar</taxon>
        <taxon>Alveolata</taxon>
        <taxon>Ciliophora</taxon>
        <taxon>Intramacronucleata</taxon>
        <taxon>Oligohymenophorea</taxon>
        <taxon>Scuticociliatia</taxon>
        <taxon>Philasterida</taxon>
        <taxon>Pseudocohnilembidae</taxon>
        <taxon>Pseudocohnilembus</taxon>
    </lineage>
</organism>
<keyword evidence="4 6" id="KW-0342">GTP-binding</keyword>
<dbReference type="GO" id="GO:0005525">
    <property type="term" value="F:GTP binding"/>
    <property type="evidence" value="ECO:0007669"/>
    <property type="project" value="UniProtKB-KW"/>
</dbReference>
<feature type="domain" description="RRM" evidence="7">
    <location>
        <begin position="206"/>
        <end position="270"/>
    </location>
</feature>
<evidence type="ECO:0000259" key="7">
    <source>
        <dbReference type="PROSITE" id="PS50102"/>
    </source>
</evidence>
<keyword evidence="3 6" id="KW-0378">Hydrolase</keyword>
<dbReference type="Gene3D" id="3.30.70.330">
    <property type="match status" value="1"/>
</dbReference>
<comment type="similarity">
    <text evidence="1 6">Belongs to the GPN-loop GTPase family.</text>
</comment>
<evidence type="ECO:0000313" key="9">
    <source>
        <dbReference type="Proteomes" id="UP000054937"/>
    </source>
</evidence>
<dbReference type="PANTHER" id="PTHR21231">
    <property type="entry name" value="XPA-BINDING PROTEIN 1-RELATED"/>
    <property type="match status" value="1"/>
</dbReference>